<dbReference type="Proteomes" id="UP000193234">
    <property type="component" value="Unassembled WGS sequence"/>
</dbReference>
<evidence type="ECO:0000313" key="13">
    <source>
        <dbReference type="Proteomes" id="UP000190872"/>
    </source>
</evidence>
<dbReference type="EMBL" id="JPFT01000003">
    <property type="protein sequence ID" value="KEQ34043.1"/>
    <property type="molecule type" value="Genomic_DNA"/>
</dbReference>
<dbReference type="Proteomes" id="UP000028093">
    <property type="component" value="Unassembled WGS sequence"/>
</dbReference>
<dbReference type="EMBL" id="RJNT01000004">
    <property type="protein sequence ID" value="RSI85973.1"/>
    <property type="molecule type" value="Genomic_DNA"/>
</dbReference>
<evidence type="ECO:0000313" key="2">
    <source>
        <dbReference type="EMBL" id="KEQ34043.1"/>
    </source>
</evidence>
<feature type="transmembrane region" description="Helical" evidence="1">
    <location>
        <begin position="20"/>
        <end position="45"/>
    </location>
</feature>
<reference evidence="8 17" key="8">
    <citation type="submission" date="2018-11" db="EMBL/GenBank/DDBJ databases">
        <title>Species Designations Belie Phenotypic and Genotypic Heterogeneity in Oral Streptococci.</title>
        <authorList>
            <person name="Velsko I."/>
        </authorList>
    </citation>
    <scope>NUCLEOTIDE SEQUENCE [LARGE SCALE GENOMIC DNA]</scope>
    <source>
        <strain evidence="8 17">KLC12</strain>
    </source>
</reference>
<dbReference type="PATRIC" id="fig|28037.215.peg.664"/>
<evidence type="ECO:0000313" key="9">
    <source>
        <dbReference type="EMBL" id="SUO18366.1"/>
    </source>
</evidence>
<evidence type="ECO:0000313" key="11">
    <source>
        <dbReference type="Proteomes" id="UP000033590"/>
    </source>
</evidence>
<evidence type="ECO:0000313" key="17">
    <source>
        <dbReference type="Proteomes" id="UP000267691"/>
    </source>
</evidence>
<evidence type="ECO:0000313" key="10">
    <source>
        <dbReference type="Proteomes" id="UP000028093"/>
    </source>
</evidence>
<dbReference type="NCBIfam" id="NF042932">
    <property type="entry name" value="BlpZ_fam"/>
    <property type="match status" value="1"/>
</dbReference>
<evidence type="ECO:0000313" key="4">
    <source>
        <dbReference type="EMBL" id="KYF32467.1"/>
    </source>
</evidence>
<accession>A0A081PTM0</accession>
<reference evidence="14 15" key="3">
    <citation type="journal article" date="2016" name="Eur. J. Clin. Microbiol. Infect. Dis.">
        <title>Whole genome sequencing as a tool for phylogenetic analysis of clinical strains of Mitis group streptococci.</title>
        <authorList>
            <person name="Rasmussen L.H."/>
            <person name="Dargis R."/>
            <person name="Hojholt K."/>
            <person name="Christensen J.J."/>
            <person name="Skovgaard O."/>
            <person name="Justesen U.S."/>
            <person name="Rosenvinge F.S."/>
            <person name="Moser C."/>
            <person name="Lukjancenko O."/>
            <person name="Rasmussen S."/>
            <person name="Nielsen X.C."/>
        </authorList>
    </citation>
    <scope>NUCLEOTIDE SEQUENCE [LARGE SCALE GENOMIC DNA]</scope>
    <source>
        <strain evidence="7 14">RH_12363_08</strain>
        <strain evidence="6 15">RH_43861_09</strain>
    </source>
</reference>
<dbReference type="EMBL" id="NCVG01000018">
    <property type="protein sequence ID" value="ORO95579.1"/>
    <property type="molecule type" value="Genomic_DNA"/>
</dbReference>
<dbReference type="Proteomes" id="UP000075618">
    <property type="component" value="Unassembled WGS sequence"/>
</dbReference>
<dbReference type="AlphaFoldDB" id="A0A081PTM0"/>
<reference evidence="9 16" key="7">
    <citation type="submission" date="2018-06" db="EMBL/GenBank/DDBJ databases">
        <authorList>
            <consortium name="Pathogen Informatics"/>
            <person name="Doyle S."/>
        </authorList>
    </citation>
    <scope>NUCLEOTIDE SEQUENCE [LARGE SCALE GENOMIC DNA]</scope>
    <source>
        <strain evidence="9 16">NCTC12261</strain>
    </source>
</reference>
<evidence type="ECO:0000256" key="1">
    <source>
        <dbReference type="SAM" id="Phobius"/>
    </source>
</evidence>
<keyword evidence="1" id="KW-0472">Membrane</keyword>
<gene>
    <name evidence="5" type="ORF">B0179_01650</name>
    <name evidence="7" type="ORF">B7696_02030</name>
    <name evidence="6" type="ORF">B7699_02375</name>
    <name evidence="8" type="ORF">D8853_05825</name>
    <name evidence="9" type="ORF">NCTC12261_01797</name>
    <name evidence="2" type="ORF">SK1126_0368</name>
    <name evidence="4" type="ORF">SMI10712_00323</name>
    <name evidence="3" type="ORF">TZ93_00666</name>
</gene>
<keyword evidence="1" id="KW-0812">Transmembrane</keyword>
<dbReference type="EMBL" id="MUXS01000002">
    <property type="protein sequence ID" value="OOR81409.1"/>
    <property type="molecule type" value="Genomic_DNA"/>
</dbReference>
<evidence type="ECO:0000313" key="7">
    <source>
        <dbReference type="EMBL" id="ORP00406.1"/>
    </source>
</evidence>
<evidence type="ECO:0000313" key="3">
    <source>
        <dbReference type="EMBL" id="KJQ74413.1"/>
    </source>
</evidence>
<dbReference type="EMBL" id="NCVJ01000017">
    <property type="protein sequence ID" value="ORP00406.1"/>
    <property type="molecule type" value="Genomic_DNA"/>
</dbReference>
<dbReference type="OrthoDB" id="2230266at2"/>
<evidence type="ECO:0000313" key="5">
    <source>
        <dbReference type="EMBL" id="OOR81409.1"/>
    </source>
</evidence>
<protein>
    <submittedName>
        <fullName evidence="4 9">BlpZ</fullName>
    </submittedName>
    <submittedName>
        <fullName evidence="2">Putative membrane protein</fullName>
    </submittedName>
</protein>
<dbReference type="RefSeq" id="WP_000276515.1">
    <property type="nucleotide sequence ID" value="NZ_CAMHUS010000005.1"/>
</dbReference>
<name>A0A081PTM0_STRMT</name>
<keyword evidence="1" id="KW-1133">Transmembrane helix</keyword>
<evidence type="ECO:0000313" key="14">
    <source>
        <dbReference type="Proteomes" id="UP000193234"/>
    </source>
</evidence>
<proteinExistence type="predicted"/>
<evidence type="ECO:0000313" key="6">
    <source>
        <dbReference type="EMBL" id="ORO95579.1"/>
    </source>
</evidence>
<comment type="caution">
    <text evidence="2">The sequence shown here is derived from an EMBL/GenBank/DDBJ whole genome shotgun (WGS) entry which is preliminary data.</text>
</comment>
<sequence length="82" mass="9620">MYKHLFFLDSKTLDWLTPYILVLASDTIAFNVFVLTFVSVVVFYFLNPMLSLMAIFLGAGYVVGFWLLKWFVLERLELKDDL</sequence>
<evidence type="ECO:0000313" key="15">
    <source>
        <dbReference type="Proteomes" id="UP000193863"/>
    </source>
</evidence>
<organism evidence="2 10">
    <name type="scientific">Streptococcus mitis</name>
    <dbReference type="NCBI Taxonomy" id="28037"/>
    <lineage>
        <taxon>Bacteria</taxon>
        <taxon>Bacillati</taxon>
        <taxon>Bacillota</taxon>
        <taxon>Bacilli</taxon>
        <taxon>Lactobacillales</taxon>
        <taxon>Streptococcaceae</taxon>
        <taxon>Streptococcus</taxon>
        <taxon>Streptococcus mitis group</taxon>
    </lineage>
</organism>
<dbReference type="Proteomes" id="UP000255482">
    <property type="component" value="Unassembled WGS sequence"/>
</dbReference>
<evidence type="ECO:0000313" key="12">
    <source>
        <dbReference type="Proteomes" id="UP000075618"/>
    </source>
</evidence>
<evidence type="ECO:0000313" key="8">
    <source>
        <dbReference type="EMBL" id="RSI85973.1"/>
    </source>
</evidence>
<dbReference type="Proteomes" id="UP000267691">
    <property type="component" value="Unassembled WGS sequence"/>
</dbReference>
<reference evidence="4 12" key="4">
    <citation type="submission" date="2016-01" db="EMBL/GenBank/DDBJ databases">
        <title>Highly variable Streptococcus oralis are common among viridans streptococci isolated from primates.</title>
        <authorList>
            <person name="Denapaite D."/>
            <person name="Rieger M."/>
            <person name="Koendgen S."/>
            <person name="Brueckner R."/>
            <person name="Ochigava I."/>
            <person name="Kappeler P."/>
            <person name="Maetz-Rensing K."/>
            <person name="Leendertz F."/>
            <person name="Hakenbeck R."/>
        </authorList>
    </citation>
    <scope>NUCLEOTIDE SEQUENCE [LARGE SCALE GENOMIC DNA]</scope>
    <source>
        <strain evidence="4 12">10712</strain>
    </source>
</reference>
<dbReference type="EMBL" id="UHFS01000003">
    <property type="protein sequence ID" value="SUO18366.1"/>
    <property type="molecule type" value="Genomic_DNA"/>
</dbReference>
<dbReference type="Proteomes" id="UP000033590">
    <property type="component" value="Unassembled WGS sequence"/>
</dbReference>
<reference evidence="2 10" key="1">
    <citation type="submission" date="2014-05" db="EMBL/GenBank/DDBJ databases">
        <authorList>
            <person name="Daugherty S.C."/>
            <person name="Tallon L.J."/>
            <person name="Sadzewicz L."/>
            <person name="Kilian M."/>
            <person name="Tettelin H."/>
        </authorList>
    </citation>
    <scope>NUCLEOTIDE SEQUENCE [LARGE SCALE GENOMIC DNA]</scope>
    <source>
        <strain evidence="2 10">SK1126</strain>
    </source>
</reference>
<reference evidence="6" key="6">
    <citation type="submission" date="2017-04" db="EMBL/GenBank/DDBJ databases">
        <authorList>
            <person name="Afonso C.L."/>
            <person name="Miller P.J."/>
            <person name="Scott M.A."/>
            <person name="Spackman E."/>
            <person name="Goraichik I."/>
            <person name="Dimitrov K.M."/>
            <person name="Suarez D.L."/>
            <person name="Swayne D.E."/>
        </authorList>
    </citation>
    <scope>NUCLEOTIDE SEQUENCE</scope>
    <source>
        <strain evidence="7">RH_12363_08</strain>
        <strain evidence="6">RH_43861_09</strain>
    </source>
</reference>
<dbReference type="Proteomes" id="UP000193863">
    <property type="component" value="Unassembled WGS sequence"/>
</dbReference>
<dbReference type="EMBL" id="LROT01000036">
    <property type="protein sequence ID" value="KYF32467.1"/>
    <property type="molecule type" value="Genomic_DNA"/>
</dbReference>
<dbReference type="EMBL" id="JYGS01000004">
    <property type="protein sequence ID" value="KJQ74413.1"/>
    <property type="molecule type" value="Genomic_DNA"/>
</dbReference>
<dbReference type="Proteomes" id="UP000190872">
    <property type="component" value="Unassembled WGS sequence"/>
</dbReference>
<reference evidence="5 13" key="5">
    <citation type="submission" date="2017-02" db="EMBL/GenBank/DDBJ databases">
        <title>Draft genome sequence of Streptococcus mitis CCUG 61082.</title>
        <authorList>
            <person name="Salva-Serra F."/>
            <person name="Engstrom-Jakobsson H."/>
            <person name="Thorell K."/>
            <person name="Jaen-Luchoro D."/>
            <person name="Gonzales-Siles L."/>
            <person name="Karlsson R."/>
            <person name="Gomila M."/>
            <person name="Yazdan S."/>
            <person name="Boulund F."/>
            <person name="Johnning A."/>
            <person name="Engstrand L."/>
            <person name="Kristiansson E."/>
            <person name="Moore E."/>
        </authorList>
    </citation>
    <scope>NUCLEOTIDE SEQUENCE [LARGE SCALE GENOMIC DNA]</scope>
    <source>
        <strain evidence="5 13">CCUG 61082</strain>
    </source>
</reference>
<feature type="transmembrane region" description="Helical" evidence="1">
    <location>
        <begin position="52"/>
        <end position="72"/>
    </location>
</feature>
<evidence type="ECO:0000313" key="16">
    <source>
        <dbReference type="Proteomes" id="UP000255482"/>
    </source>
</evidence>
<reference evidence="3 11" key="2">
    <citation type="submission" date="2015-02" db="EMBL/GenBank/DDBJ databases">
        <title>Evolution of amylase-binding proteins of oral streptococcal species.</title>
        <authorList>
            <person name="Haase E.M."/>
        </authorList>
    </citation>
    <scope>NUCLEOTIDE SEQUENCE [LARGE SCALE GENOMIC DNA]</scope>
    <source>
        <strain evidence="3 11">SK145</strain>
    </source>
</reference>